<proteinExistence type="predicted"/>
<evidence type="ECO:0000313" key="1">
    <source>
        <dbReference type="EMBL" id="AMJ80728.1"/>
    </source>
</evidence>
<accession>A0AAC8XNC3</accession>
<reference evidence="1 2" key="1">
    <citation type="submission" date="2015-12" db="EMBL/GenBank/DDBJ databases">
        <title>Intraspecies pangenome expansion in the marine bacterium Alteromonas.</title>
        <authorList>
            <person name="Lopez-Perez M."/>
            <person name="Rodriguez-Valera F."/>
        </authorList>
    </citation>
    <scope>NUCLEOTIDE SEQUENCE [LARGE SCALE GENOMIC DNA]</scope>
    <source>
        <strain evidence="1 2">UM8</strain>
        <plasmid evidence="1 2">pAMEDUM8_300</plasmid>
    </source>
</reference>
<sequence length="85" mass="9362">MKEFHHIEVGYNGAALSGGDKAAEFEIDSRNTKWLVRVFLNGLKATSNTTSYLKVKGESGIVKVFSTSKENILNNLPLPFTSDVE</sequence>
<keyword evidence="1" id="KW-0614">Plasmid</keyword>
<organism evidence="1 2">
    <name type="scientific">Alteromonas mediterranea</name>
    <dbReference type="NCBI Taxonomy" id="314275"/>
    <lineage>
        <taxon>Bacteria</taxon>
        <taxon>Pseudomonadati</taxon>
        <taxon>Pseudomonadota</taxon>
        <taxon>Gammaproteobacteria</taxon>
        <taxon>Alteromonadales</taxon>
        <taxon>Alteromonadaceae</taxon>
        <taxon>Alteromonas/Salinimonas group</taxon>
        <taxon>Alteromonas</taxon>
    </lineage>
</organism>
<protein>
    <submittedName>
        <fullName evidence="1">Uncharacterized protein</fullName>
    </submittedName>
</protein>
<dbReference type="Proteomes" id="UP000061468">
    <property type="component" value="Plasmid pAMEDUM8_300"/>
</dbReference>
<evidence type="ECO:0000313" key="2">
    <source>
        <dbReference type="Proteomes" id="UP000061468"/>
    </source>
</evidence>
<name>A0AAC8XNC3_9ALTE</name>
<dbReference type="RefSeq" id="WP_015068545.1">
    <property type="nucleotide sequence ID" value="NZ_CAKMLI010000020.1"/>
</dbReference>
<geneLocation type="plasmid" evidence="1 2">
    <name>pAMEDUM8_300</name>
</geneLocation>
<gene>
    <name evidence="1" type="ORF">AV942_20305</name>
</gene>
<dbReference type="EMBL" id="CP013929">
    <property type="protein sequence ID" value="AMJ80728.1"/>
    <property type="molecule type" value="Genomic_DNA"/>
</dbReference>
<dbReference type="AlphaFoldDB" id="A0AAC8XNC3"/>